<dbReference type="RefSeq" id="WP_090728478.1">
    <property type="nucleotide sequence ID" value="NZ_FOOU01000008.1"/>
</dbReference>
<keyword evidence="1" id="KW-1133">Transmembrane helix</keyword>
<accession>A0A1I2SW69</accession>
<dbReference type="PANTHER" id="PTHR34351:SF1">
    <property type="entry name" value="SLR1927 PROTEIN"/>
    <property type="match status" value="1"/>
</dbReference>
<dbReference type="AlphaFoldDB" id="A0A1I2SW69"/>
<name>A0A1I2SW69_9GAMM</name>
<proteinExistence type="predicted"/>
<organism evidence="2 3">
    <name type="scientific">Neptunomonas qingdaonensis</name>
    <dbReference type="NCBI Taxonomy" id="1045558"/>
    <lineage>
        <taxon>Bacteria</taxon>
        <taxon>Pseudomonadati</taxon>
        <taxon>Pseudomonadota</taxon>
        <taxon>Gammaproteobacteria</taxon>
        <taxon>Oceanospirillales</taxon>
        <taxon>Oceanospirillaceae</taxon>
        <taxon>Neptunomonas</taxon>
    </lineage>
</organism>
<feature type="transmembrane region" description="Helical" evidence="1">
    <location>
        <begin position="61"/>
        <end position="82"/>
    </location>
</feature>
<evidence type="ECO:0000313" key="3">
    <source>
        <dbReference type="Proteomes" id="UP000198623"/>
    </source>
</evidence>
<keyword evidence="1" id="KW-0812">Transmembrane</keyword>
<protein>
    <submittedName>
        <fullName evidence="2">Uncharacterized conserved protein, DUF58 family, contains vWF domain</fullName>
    </submittedName>
</protein>
<evidence type="ECO:0000313" key="2">
    <source>
        <dbReference type="EMBL" id="SFG54171.1"/>
    </source>
</evidence>
<gene>
    <name evidence="2" type="ORF">SAMN05216175_10893</name>
</gene>
<reference evidence="3" key="1">
    <citation type="submission" date="2016-10" db="EMBL/GenBank/DDBJ databases">
        <authorList>
            <person name="Varghese N."/>
            <person name="Submissions S."/>
        </authorList>
    </citation>
    <scope>NUCLEOTIDE SEQUENCE [LARGE SCALE GENOMIC DNA]</scope>
    <source>
        <strain evidence="3">CGMCC 1.10971</strain>
    </source>
</reference>
<dbReference type="EMBL" id="FOOU01000008">
    <property type="protein sequence ID" value="SFG54171.1"/>
    <property type="molecule type" value="Genomic_DNA"/>
</dbReference>
<feature type="transmembrane region" description="Helical" evidence="1">
    <location>
        <begin position="32"/>
        <end position="55"/>
    </location>
</feature>
<evidence type="ECO:0000256" key="1">
    <source>
        <dbReference type="SAM" id="Phobius"/>
    </source>
</evidence>
<dbReference type="PANTHER" id="PTHR34351">
    <property type="entry name" value="SLR1927 PROTEIN-RELATED"/>
    <property type="match status" value="1"/>
</dbReference>
<keyword evidence="1" id="KW-0472">Membrane</keyword>
<dbReference type="Proteomes" id="UP000198623">
    <property type="component" value="Unassembled WGS sequence"/>
</dbReference>
<dbReference type="STRING" id="1045558.SAMN05216175_10893"/>
<dbReference type="OrthoDB" id="5298497at2"/>
<sequence length="323" mass="36099">MADRRSLRGRIQAWLVNRYPGQAVIRLTQKRIYILPTLAGSAYLLVVLLILLLAVNYQNNLAYAVCFTLLSLFITAILHTYANLSGLESRALLTEPVFVGDEAYFRYQLNTDRGLFQLGLGFDKAQCMTLDLVANRPANVEIPSLCSQRGWQQADLLYIGSLYPLGLFRAWSWLRFEQSVLVYPKPVAGGEIEALRGAEQHKHAVGARGDDEFQELKSYYPGATKSSIAWKVYAKGHGLQVKEHQGYAGNELWLDWDSWPELSVEARLSRLCYWALVFSQSGSRFGLRLPGKQIAPATGVEHKKNVLTQLALYGGGPEDGRSG</sequence>
<keyword evidence="3" id="KW-1185">Reference proteome</keyword>